<accession>A0ABY1P9X5</accession>
<feature type="transmembrane region" description="Helical" evidence="2">
    <location>
        <begin position="6"/>
        <end position="28"/>
    </location>
</feature>
<dbReference type="EMBL" id="FXUA01000006">
    <property type="protein sequence ID" value="SMP29599.1"/>
    <property type="molecule type" value="Genomic_DNA"/>
</dbReference>
<comment type="caution">
    <text evidence="4">The sequence shown here is derived from an EMBL/GenBank/DDBJ whole genome shotgun (WGS) entry which is preliminary data.</text>
</comment>
<name>A0ABY1P9X5_9BACT</name>
<dbReference type="SUPFAM" id="SSF56219">
    <property type="entry name" value="DNase I-like"/>
    <property type="match status" value="1"/>
</dbReference>
<feature type="compositionally biased region" description="Basic and acidic residues" evidence="1">
    <location>
        <begin position="333"/>
        <end position="354"/>
    </location>
</feature>
<feature type="transmembrane region" description="Helical" evidence="2">
    <location>
        <begin position="40"/>
        <end position="56"/>
    </location>
</feature>
<evidence type="ECO:0000313" key="4">
    <source>
        <dbReference type="EMBL" id="SMP29599.1"/>
    </source>
</evidence>
<dbReference type="InterPro" id="IPR036691">
    <property type="entry name" value="Endo/exonu/phosph_ase_sf"/>
</dbReference>
<dbReference type="GO" id="GO:0004519">
    <property type="term" value="F:endonuclease activity"/>
    <property type="evidence" value="ECO:0007669"/>
    <property type="project" value="UniProtKB-KW"/>
</dbReference>
<dbReference type="InterPro" id="IPR005135">
    <property type="entry name" value="Endo/exonuclease/phosphatase"/>
</dbReference>
<keyword evidence="2" id="KW-0812">Transmembrane</keyword>
<reference evidence="4 5" key="1">
    <citation type="submission" date="2017-05" db="EMBL/GenBank/DDBJ databases">
        <authorList>
            <person name="Varghese N."/>
            <person name="Submissions S."/>
        </authorList>
    </citation>
    <scope>NUCLEOTIDE SEQUENCE [LARGE SCALE GENOMIC DNA]</scope>
    <source>
        <strain evidence="4 5">DSM 15360</strain>
    </source>
</reference>
<evidence type="ECO:0000256" key="2">
    <source>
        <dbReference type="SAM" id="Phobius"/>
    </source>
</evidence>
<proteinExistence type="predicted"/>
<keyword evidence="4" id="KW-0540">Nuclease</keyword>
<keyword evidence="2" id="KW-1133">Transmembrane helix</keyword>
<keyword evidence="5" id="KW-1185">Reference proteome</keyword>
<evidence type="ECO:0000256" key="1">
    <source>
        <dbReference type="SAM" id="MobiDB-lite"/>
    </source>
</evidence>
<keyword evidence="2" id="KW-0472">Membrane</keyword>
<keyword evidence="4" id="KW-0255">Endonuclease</keyword>
<sequence>MGYLILQVFSVFFIFATFFPLVKLDYWWVRIFDYPRLQKLVIIIGLTVCWISSLGWSVSLEAYFWITALGISAIYLSTKVWPFSPFGKKMIETVSYNEQSGISLLVGNVYQYNKHYEKAVALVNSVNPDLIFFVETDKAWERGLSEIENDYPTQIKIPLDNTYGLLLYTRMEIVRQEINYLINEEIPSLELDIKLRNGEIITIYAIHPTPPVPGENEKSTERDAEILMVGKKSKANPKPSLVIGDLNDVAWSYTTELFLKNSEMADPRRGRGLFNTFHAKVPLFRWPLDHIFLSKHFGVASLKVQKGIGSDHFPISLKAVLTPTNDTETIKANGEEKEEAREKISRGLDENDKD</sequence>
<gene>
    <name evidence="4" type="ORF">SAMN06265367_106144</name>
</gene>
<feature type="transmembrane region" description="Helical" evidence="2">
    <location>
        <begin position="62"/>
        <end position="81"/>
    </location>
</feature>
<organism evidence="4 5">
    <name type="scientific">Algoriphagus winogradskyi</name>
    <dbReference type="NCBI Taxonomy" id="237017"/>
    <lineage>
        <taxon>Bacteria</taxon>
        <taxon>Pseudomonadati</taxon>
        <taxon>Bacteroidota</taxon>
        <taxon>Cytophagia</taxon>
        <taxon>Cytophagales</taxon>
        <taxon>Cyclobacteriaceae</taxon>
        <taxon>Algoriphagus</taxon>
    </lineage>
</organism>
<dbReference type="RefSeq" id="WP_283413883.1">
    <property type="nucleotide sequence ID" value="NZ_FXUA01000006.1"/>
</dbReference>
<dbReference type="Pfam" id="PF03372">
    <property type="entry name" value="Exo_endo_phos"/>
    <property type="match status" value="1"/>
</dbReference>
<evidence type="ECO:0000259" key="3">
    <source>
        <dbReference type="Pfam" id="PF03372"/>
    </source>
</evidence>
<dbReference type="Proteomes" id="UP001157915">
    <property type="component" value="Unassembled WGS sequence"/>
</dbReference>
<dbReference type="Gene3D" id="3.60.10.10">
    <property type="entry name" value="Endonuclease/exonuclease/phosphatase"/>
    <property type="match status" value="1"/>
</dbReference>
<feature type="region of interest" description="Disordered" evidence="1">
    <location>
        <begin position="328"/>
        <end position="354"/>
    </location>
</feature>
<feature type="domain" description="Endonuclease/exonuclease/phosphatase" evidence="3">
    <location>
        <begin position="112"/>
        <end position="312"/>
    </location>
</feature>
<evidence type="ECO:0000313" key="5">
    <source>
        <dbReference type="Proteomes" id="UP001157915"/>
    </source>
</evidence>
<keyword evidence="4" id="KW-0378">Hydrolase</keyword>
<protein>
    <submittedName>
        <fullName evidence="4">Uncharacterized conserved protein YafD, endonuclease/exonuclease/phosphatase (EEP) superfamily</fullName>
    </submittedName>
</protein>